<dbReference type="InterPro" id="IPR008979">
    <property type="entry name" value="Galactose-bd-like_sf"/>
</dbReference>
<dbReference type="EMBL" id="BAABIQ010000003">
    <property type="protein sequence ID" value="GAA4780508.1"/>
    <property type="molecule type" value="Genomic_DNA"/>
</dbReference>
<evidence type="ECO:0000256" key="2">
    <source>
        <dbReference type="ARBA" id="ARBA00022801"/>
    </source>
</evidence>
<protein>
    <recommendedName>
        <fullName evidence="5">Glycosyl hydrolases family 2 sugar binding domain-containing protein</fullName>
    </recommendedName>
</protein>
<gene>
    <name evidence="3" type="ORF">GCM10023231_04480</name>
</gene>
<keyword evidence="1" id="KW-0732">Signal</keyword>
<keyword evidence="4" id="KW-1185">Reference proteome</keyword>
<dbReference type="RefSeq" id="WP_345230065.1">
    <property type="nucleotide sequence ID" value="NZ_BAABIQ010000003.1"/>
</dbReference>
<evidence type="ECO:0000256" key="1">
    <source>
        <dbReference type="ARBA" id="ARBA00022729"/>
    </source>
</evidence>
<dbReference type="Proteomes" id="UP001501411">
    <property type="component" value="Unassembled WGS sequence"/>
</dbReference>
<proteinExistence type="predicted"/>
<evidence type="ECO:0008006" key="5">
    <source>
        <dbReference type="Google" id="ProtNLM"/>
    </source>
</evidence>
<dbReference type="Gene3D" id="2.60.120.260">
    <property type="entry name" value="Galactose-binding domain-like"/>
    <property type="match status" value="1"/>
</dbReference>
<accession>A0ABP9AGV1</accession>
<dbReference type="NCBIfam" id="NF045579">
    <property type="entry name" value="rhamnoside_JR"/>
    <property type="match status" value="1"/>
</dbReference>
<dbReference type="Pfam" id="PF17132">
    <property type="entry name" value="Glyco_hydro_106"/>
    <property type="match status" value="3"/>
</dbReference>
<organism evidence="3 4">
    <name type="scientific">Olivibacter ginsenosidimutans</name>
    <dbReference type="NCBI Taxonomy" id="1176537"/>
    <lineage>
        <taxon>Bacteria</taxon>
        <taxon>Pseudomonadati</taxon>
        <taxon>Bacteroidota</taxon>
        <taxon>Sphingobacteriia</taxon>
        <taxon>Sphingobacteriales</taxon>
        <taxon>Sphingobacteriaceae</taxon>
        <taxon>Olivibacter</taxon>
    </lineage>
</organism>
<reference evidence="4" key="1">
    <citation type="journal article" date="2019" name="Int. J. Syst. Evol. Microbiol.">
        <title>The Global Catalogue of Microorganisms (GCM) 10K type strain sequencing project: providing services to taxonomists for standard genome sequencing and annotation.</title>
        <authorList>
            <consortium name="The Broad Institute Genomics Platform"/>
            <consortium name="The Broad Institute Genome Sequencing Center for Infectious Disease"/>
            <person name="Wu L."/>
            <person name="Ma J."/>
        </authorList>
    </citation>
    <scope>NUCLEOTIDE SEQUENCE [LARGE SCALE GENOMIC DNA]</scope>
    <source>
        <strain evidence="4">JCM 18200</strain>
    </source>
</reference>
<dbReference type="PANTHER" id="PTHR43817:SF1">
    <property type="entry name" value="HYDROLASE, FAMILY 43, PUTATIVE (AFU_ORTHOLOGUE AFUA_3G01660)-RELATED"/>
    <property type="match status" value="1"/>
</dbReference>
<comment type="caution">
    <text evidence="3">The sequence shown here is derived from an EMBL/GenBank/DDBJ whole genome shotgun (WGS) entry which is preliminary data.</text>
</comment>
<dbReference type="SUPFAM" id="SSF49785">
    <property type="entry name" value="Galactose-binding domain-like"/>
    <property type="match status" value="1"/>
</dbReference>
<keyword evidence="2" id="KW-0378">Hydrolase</keyword>
<dbReference type="PANTHER" id="PTHR43817">
    <property type="entry name" value="GLYCOSYL HYDROLASE"/>
    <property type="match status" value="1"/>
</dbReference>
<evidence type="ECO:0000313" key="3">
    <source>
        <dbReference type="EMBL" id="GAA4780508.1"/>
    </source>
</evidence>
<sequence length="992" mass="112543">MKTKGIILLLILLQAVARGQDLRQFQQPSADYRPWIFWDWVNDMVSRKGITSDLEQFKKFGLSGTLIMLVGSETNNRQMWSNHHMPNPIVSQTPEFFQAWKFAAEESARLGLTISTQCGPGWCHSGGPWIKPDQAVQHIAFSEVHVEGTGKINSYSLPQPGNDDYTADISTVAFPDRKEIAPGEVIDLSRQMHQGKVEWAAPSGKWIIRRYAIRNARAYNRPAPIGGKGFECDKLDKDAVDAMFNGMVGRYLQDSPALVGKTIRAFEADSWEVGNPEWSVNFKDEFIKRRGYDPSPWLITYKTDQIVGSAERTQRFQNDLYLTQTDLFAENFFTHLSKKADSLGMEFMTEPYTGPFDPVRMAGRVQVPMAEFWVSTERMNTIRWAASAANTYGRKVAAAEAFTGRWNDGNWKMDPYALKRVGDLAFCNGLNKMVLHGTALQPWGMDWRPGMNMFFWGTMFVPGQTWWEPGKAWVNYISRCQYMLQQGVNVADVVGLMPTLNWKGAMPGGLHKLYNYDLVSEETLIKDMAYTDGYFSLPSGARYKVLFLPKTKGTMDPKILAKLLQLATQGGLIVCEDKPLRAPGLSDYPQVDKQVGQLVEQLWGNTDGKTSTTHQVGKGKLVWMPEIWQDTFDSERKYFLETRTKGFEFWEDPAKTVHWSAPFLKLLREMTPPDVQVLKASGKAVAWGGMPETASGMREGEDAIAWTHRKVDHTDIYFISNQTETSNQAELLFRVKDKVPVLWDPETGKVYRTTQWTVDGDRTQITLPLSPFGAVFVLFKPKNDVPADVSPYREEHFTQDLPVKGKWQVRFPKGWGAPAKAVLDPGSWTDDQTFGIKYFSGTATYTKAIHITPQQLQSGIMLDLGEVKHIAEVYVNGKPADTLWKPPFRTAIGHLLKPGQNKLTVKISNTWWNRMVGDEQLPEDLEWLPKLRYAGNDYKGYELKEFPSWVWTGEPRPSKDRITFTPWRFVEKNSPLQPAGLIGPVCLKLYGK</sequence>
<name>A0ABP9AGV1_9SPHI</name>
<evidence type="ECO:0000313" key="4">
    <source>
        <dbReference type="Proteomes" id="UP001501411"/>
    </source>
</evidence>